<keyword evidence="2 5" id="KW-0101">Branched-chain amino acid catabolism</keyword>
<dbReference type="EMBL" id="AAOT01000063">
    <property type="protein sequence ID" value="EAR49520.1"/>
    <property type="molecule type" value="Genomic_DNA"/>
</dbReference>
<keyword evidence="3 5" id="KW-0560">Oxidoreductase</keyword>
<dbReference type="Gene3D" id="3.40.50.720">
    <property type="entry name" value="NAD(P)-binding Rossmann-like Domain"/>
    <property type="match status" value="1"/>
</dbReference>
<evidence type="ECO:0000256" key="5">
    <source>
        <dbReference type="RuleBase" id="RU910714"/>
    </source>
</evidence>
<feature type="domain" description="3-hydroxyisobutyrate dehydrogenase-like NAD-binding" evidence="7">
    <location>
        <begin position="156"/>
        <end position="281"/>
    </location>
</feature>
<dbReference type="RefSeq" id="WP_007254137.1">
    <property type="nucleotide sequence ID" value="NZ_CH724107.1"/>
</dbReference>
<dbReference type="GO" id="GO:0050661">
    <property type="term" value="F:NADP binding"/>
    <property type="evidence" value="ECO:0007669"/>
    <property type="project" value="InterPro"/>
</dbReference>
<evidence type="ECO:0000256" key="4">
    <source>
        <dbReference type="ARBA" id="ARBA00023027"/>
    </source>
</evidence>
<evidence type="ECO:0000256" key="1">
    <source>
        <dbReference type="ARBA" id="ARBA00009080"/>
    </source>
</evidence>
<dbReference type="InterPro" id="IPR036291">
    <property type="entry name" value="NAD(P)-bd_dom_sf"/>
</dbReference>
<dbReference type="PROSITE" id="PS00895">
    <property type="entry name" value="3_HYDROXYISOBUT_DH"/>
    <property type="match status" value="1"/>
</dbReference>
<dbReference type="GO" id="GO:0008442">
    <property type="term" value="F:3-hydroxyisobutyrate dehydrogenase activity"/>
    <property type="evidence" value="ECO:0007669"/>
    <property type="project" value="UniProtKB-EC"/>
</dbReference>
<dbReference type="PANTHER" id="PTHR22981:SF7">
    <property type="entry name" value="3-HYDROXYISOBUTYRATE DEHYDROGENASE, MITOCHONDRIAL"/>
    <property type="match status" value="1"/>
</dbReference>
<dbReference type="GO" id="GO:0006574">
    <property type="term" value="P:L-valine catabolic process"/>
    <property type="evidence" value="ECO:0007669"/>
    <property type="project" value="UniProtKB-UniPathway"/>
</dbReference>
<reference evidence="8 9" key="1">
    <citation type="journal article" date="2010" name="J. Bacteriol.">
        <title>Genome sequences of Oceanicola granulosus HTCC2516(T) and Oceanicola batsensis HTCC2597(TDelta).</title>
        <authorList>
            <person name="Thrash J.C."/>
            <person name="Cho J.C."/>
            <person name="Vergin K.L."/>
            <person name="Giovannoni S.J."/>
        </authorList>
    </citation>
    <scope>NUCLEOTIDE SEQUENCE [LARGE SCALE GENOMIC DNA]</scope>
    <source>
        <strain evidence="9">ATCC BAA-861 / DSM 15982 / KCTC 12143 / HTCC2516</strain>
    </source>
</reference>
<evidence type="ECO:0000259" key="7">
    <source>
        <dbReference type="Pfam" id="PF14833"/>
    </source>
</evidence>
<proteinExistence type="inferred from homology"/>
<comment type="similarity">
    <text evidence="1 5">Belongs to the HIBADH-related family.</text>
</comment>
<accession>Q2CA17</accession>
<dbReference type="Pfam" id="PF14833">
    <property type="entry name" value="NAD_binding_11"/>
    <property type="match status" value="1"/>
</dbReference>
<dbReference type="eggNOG" id="COG2084">
    <property type="taxonomic scope" value="Bacteria"/>
</dbReference>
<dbReference type="OrthoDB" id="9812907at2"/>
<dbReference type="Gene3D" id="1.10.1040.10">
    <property type="entry name" value="N-(1-d-carboxylethyl)-l-norvaline Dehydrogenase, domain 2"/>
    <property type="match status" value="1"/>
</dbReference>
<name>Q2CA17_OCEGH</name>
<dbReference type="FunFam" id="1.10.1040.10:FF:000006">
    <property type="entry name" value="3-hydroxyisobutyrate dehydrogenase"/>
    <property type="match status" value="1"/>
</dbReference>
<comment type="caution">
    <text evidence="8">The sequence shown here is derived from an EMBL/GenBank/DDBJ whole genome shotgun (WGS) entry which is preliminary data.</text>
</comment>
<dbReference type="SUPFAM" id="SSF48179">
    <property type="entry name" value="6-phosphogluconate dehydrogenase C-terminal domain-like"/>
    <property type="match status" value="1"/>
</dbReference>
<dbReference type="InterPro" id="IPR029154">
    <property type="entry name" value="HIBADH-like_NADP-bd"/>
</dbReference>
<evidence type="ECO:0000313" key="9">
    <source>
        <dbReference type="Proteomes" id="UP000003635"/>
    </source>
</evidence>
<comment type="pathway">
    <text evidence="5">Amino-acid degradation; L-valine degradation.</text>
</comment>
<sequence length="290" mass="29111">MKIGFIGLGSMGAPMAASLARAGHGVKGFDPAARAPEGVSACSSALEAAIGAEVVILMLPDGGAVRDVAGRILDGMSAGAVLVDCSTIDVATAREVARLGGSHGIACLDAPVTGGTTGAAEGGLTFLAGGDTDAFARVRPLFETMGSRAVHCGAAGNGQAARLCNNMILGATMIATCEAMALAEKLGLGQKALFNVVSTSSGSSWSMNTYCPAPGIGPASPADDNYRPGYAAELMLEDLRLAQAAAADCDADTPLGAAAAELYRAFVEEEDGRGKDFSAMLPRLLARGRT</sequence>
<dbReference type="GO" id="GO:0051287">
    <property type="term" value="F:NAD binding"/>
    <property type="evidence" value="ECO:0007669"/>
    <property type="project" value="InterPro"/>
</dbReference>
<dbReference type="InterPro" id="IPR013328">
    <property type="entry name" value="6PGD_dom2"/>
</dbReference>
<protein>
    <recommendedName>
        <fullName evidence="5">3-hydroxyisobutyrate dehydrogenase</fullName>
        <shortName evidence="5">HIBADH</shortName>
        <ecNumber evidence="5">1.1.1.31</ecNumber>
    </recommendedName>
</protein>
<dbReference type="HOGENOM" id="CLU_035117_6_0_5"/>
<dbReference type="PIRSF" id="PIRSF000103">
    <property type="entry name" value="HIBADH"/>
    <property type="match status" value="1"/>
</dbReference>
<evidence type="ECO:0000313" key="8">
    <source>
        <dbReference type="EMBL" id="EAR49520.1"/>
    </source>
</evidence>
<dbReference type="SUPFAM" id="SSF51735">
    <property type="entry name" value="NAD(P)-binding Rossmann-fold domains"/>
    <property type="match status" value="1"/>
</dbReference>
<dbReference type="NCBIfam" id="TIGR01692">
    <property type="entry name" value="HIBADH"/>
    <property type="match status" value="1"/>
</dbReference>
<evidence type="ECO:0000256" key="3">
    <source>
        <dbReference type="ARBA" id="ARBA00023002"/>
    </source>
</evidence>
<organism evidence="8 9">
    <name type="scientific">Oceanicola granulosus (strain ATCC BAA-861 / DSM 15982 / KCTC 12143 / HTCC2516)</name>
    <dbReference type="NCBI Taxonomy" id="314256"/>
    <lineage>
        <taxon>Bacteria</taxon>
        <taxon>Pseudomonadati</taxon>
        <taxon>Pseudomonadota</taxon>
        <taxon>Alphaproteobacteria</taxon>
        <taxon>Rhodobacterales</taxon>
        <taxon>Roseobacteraceae</taxon>
        <taxon>Oceanicola</taxon>
    </lineage>
</organism>
<evidence type="ECO:0000259" key="6">
    <source>
        <dbReference type="Pfam" id="PF03446"/>
    </source>
</evidence>
<dbReference type="AlphaFoldDB" id="Q2CA17"/>
<dbReference type="InterPro" id="IPR002204">
    <property type="entry name" value="3-OH-isobutyrate_DH-rel_CS"/>
</dbReference>
<dbReference type="InterPro" id="IPR008927">
    <property type="entry name" value="6-PGluconate_DH-like_C_sf"/>
</dbReference>
<evidence type="ECO:0000256" key="2">
    <source>
        <dbReference type="ARBA" id="ARBA00022456"/>
    </source>
</evidence>
<gene>
    <name evidence="8" type="ORF">OG2516_03038</name>
</gene>
<dbReference type="Pfam" id="PF03446">
    <property type="entry name" value="NAD_binding_2"/>
    <property type="match status" value="1"/>
</dbReference>
<feature type="domain" description="6-phosphogluconate dehydrogenase NADP-binding" evidence="6">
    <location>
        <begin position="2"/>
        <end position="153"/>
    </location>
</feature>
<dbReference type="InterPro" id="IPR011548">
    <property type="entry name" value="HIBADH"/>
</dbReference>
<dbReference type="EC" id="1.1.1.31" evidence="5"/>
<dbReference type="PANTHER" id="PTHR22981">
    <property type="entry name" value="3-HYDROXYISOBUTYRATE DEHYDROGENASE-RELATED"/>
    <property type="match status" value="1"/>
</dbReference>
<keyword evidence="9" id="KW-1185">Reference proteome</keyword>
<comment type="catalytic activity">
    <reaction evidence="5">
        <text>3-hydroxy-2-methylpropanoate + NAD(+) = 2-methyl-3-oxopropanoate + NADH + H(+)</text>
        <dbReference type="Rhea" id="RHEA:17681"/>
        <dbReference type="ChEBI" id="CHEBI:11805"/>
        <dbReference type="ChEBI" id="CHEBI:15378"/>
        <dbReference type="ChEBI" id="CHEBI:57540"/>
        <dbReference type="ChEBI" id="CHEBI:57700"/>
        <dbReference type="ChEBI" id="CHEBI:57945"/>
        <dbReference type="EC" id="1.1.1.31"/>
    </reaction>
</comment>
<dbReference type="Proteomes" id="UP000003635">
    <property type="component" value="Unassembled WGS sequence"/>
</dbReference>
<dbReference type="InterPro" id="IPR006115">
    <property type="entry name" value="6PGDH_NADP-bd"/>
</dbReference>
<keyword evidence="4 5" id="KW-0520">NAD</keyword>
<dbReference type="InterPro" id="IPR015815">
    <property type="entry name" value="HIBADH-related"/>
</dbReference>
<dbReference type="UniPathway" id="UPA00362"/>
<dbReference type="STRING" id="314256.OG2516_03038"/>